<dbReference type="GO" id="GO:0005829">
    <property type="term" value="C:cytosol"/>
    <property type="evidence" value="ECO:0007669"/>
    <property type="project" value="TreeGrafter"/>
</dbReference>
<organism evidence="13">
    <name type="scientific">Gibberella zeae (strain ATCC MYA-4620 / CBS 123657 / FGSC 9075 / NRRL 31084 / PH-1)</name>
    <name type="common">Wheat head blight fungus</name>
    <name type="synonym">Fusarium graminearum</name>
    <dbReference type="NCBI Taxonomy" id="229533"/>
    <lineage>
        <taxon>Eukaryota</taxon>
        <taxon>Fungi</taxon>
        <taxon>Dikarya</taxon>
        <taxon>Ascomycota</taxon>
        <taxon>Pezizomycotina</taxon>
        <taxon>Sordariomycetes</taxon>
        <taxon>Hypocreomycetidae</taxon>
        <taxon>Hypocreales</taxon>
        <taxon>Nectriaceae</taxon>
        <taxon>Fusarium</taxon>
    </lineage>
</organism>
<reference evidence="13" key="3">
    <citation type="submission" date="2017-01" db="UniProtKB">
        <authorList>
            <consortium name="EnsemblFungi"/>
        </authorList>
    </citation>
    <scope>IDENTIFICATION</scope>
    <source>
        <strain evidence="13">PH-1 / ATCC MYA-4620 / FGSC 9075 / NRRL 31084</strain>
    </source>
</reference>
<evidence type="ECO:0000256" key="12">
    <source>
        <dbReference type="RuleBase" id="RU003843"/>
    </source>
</evidence>
<accession>A0A0E0RZX5</accession>
<sequence length="328" mass="35721">MLNNRRIGFCQLIDSPIKKIPLLPQFHPPLPLPLPSPPPNPLSSCVPFATVAFAIVTSRGRIAKHSYLFSQYSSFQTFALFNCFSNTCHLTFKMPATIPQNNFDSIPDSIEAFRNGEFLVVLDDPSRENEADLIIAAEDVTTEKMGFLIRHSSGYVCVPLSPELTKSLDLPQMVPNNQDPRGTAYTISVDSADPSVTTGISATDRALACRTLADPKARPDSFRRPGHVLPLRARPGGVRQRPGHTEAATEFCRLAGKAQAAAICEIIDDGEETPGQALVQNHGMLRGEACITFARKWGLKVCTIADLVAYVEKTEGKLESNGAETEGN</sequence>
<comment type="catalytic activity">
    <reaction evidence="12">
        <text>D-ribulose 5-phosphate = (2S)-2-hydroxy-3-oxobutyl phosphate + formate + H(+)</text>
        <dbReference type="Rhea" id="RHEA:18457"/>
        <dbReference type="ChEBI" id="CHEBI:15378"/>
        <dbReference type="ChEBI" id="CHEBI:15740"/>
        <dbReference type="ChEBI" id="CHEBI:58121"/>
        <dbReference type="ChEBI" id="CHEBI:58830"/>
        <dbReference type="EC" id="4.1.99.12"/>
    </reaction>
</comment>
<keyword evidence="5 12" id="KW-0686">Riboflavin biosynthesis</keyword>
<evidence type="ECO:0000256" key="2">
    <source>
        <dbReference type="ARBA" id="ARBA00011738"/>
    </source>
</evidence>
<reference evidence="13" key="1">
    <citation type="journal article" date="2007" name="Science">
        <title>The Fusarium graminearum genome reveals a link between localized polymorphism and pathogen specialization.</title>
        <authorList>
            <person name="Cuomo C.A."/>
            <person name="Gueldener U."/>
            <person name="Xu J.-R."/>
            <person name="Trail F."/>
            <person name="Turgeon B.G."/>
            <person name="Di Pietro A."/>
            <person name="Walton J.D."/>
            <person name="Ma L.-J."/>
            <person name="Baker S.E."/>
            <person name="Rep M."/>
            <person name="Adam G."/>
            <person name="Antoniw J."/>
            <person name="Baldwin T."/>
            <person name="Calvo S.E."/>
            <person name="Chang Y.-L."/>
            <person name="DeCaprio D."/>
            <person name="Gale L.R."/>
            <person name="Gnerre S."/>
            <person name="Goswami R.S."/>
            <person name="Hammond-Kosack K."/>
            <person name="Harris L.J."/>
            <person name="Hilburn K."/>
            <person name="Kennell J.C."/>
            <person name="Kroken S."/>
            <person name="Magnuson J.K."/>
            <person name="Mannhaupt G."/>
            <person name="Mauceli E.W."/>
            <person name="Mewes H.-W."/>
            <person name="Mitterbauer R."/>
            <person name="Muehlbauer G."/>
            <person name="Muensterkoetter M."/>
            <person name="Nelson D."/>
            <person name="O'Donnell K."/>
            <person name="Ouellet T."/>
            <person name="Qi W."/>
            <person name="Quesneville H."/>
            <person name="Roncero M.I.G."/>
            <person name="Seong K.-Y."/>
            <person name="Tetko I.V."/>
            <person name="Urban M."/>
            <person name="Waalwijk C."/>
            <person name="Ward T.J."/>
            <person name="Yao J."/>
            <person name="Birren B.W."/>
            <person name="Kistler H.C."/>
        </authorList>
    </citation>
    <scope>NUCLEOTIDE SEQUENCE [LARGE SCALE GENOMIC DNA]</scope>
    <source>
        <strain evidence="13">PH-1 / ATCC MYA-4620 / FGSC 9075 / NRRL 31084</strain>
    </source>
</reference>
<evidence type="ECO:0000256" key="6">
    <source>
        <dbReference type="ARBA" id="ARBA00022723"/>
    </source>
</evidence>
<keyword evidence="10 12" id="KW-0456">Lyase</keyword>
<evidence type="ECO:0000256" key="8">
    <source>
        <dbReference type="ARBA" id="ARBA00023206"/>
    </source>
</evidence>
<comment type="function">
    <text evidence="12">Catalyzes the conversion of D-ribulose 5-phosphate to formate and 3,4-dihydroxy-2-butanone 4-phosphate.</text>
</comment>
<evidence type="ECO:0000313" key="13">
    <source>
        <dbReference type="EnsemblFungi" id="CEF76800"/>
    </source>
</evidence>
<evidence type="ECO:0000256" key="7">
    <source>
        <dbReference type="ARBA" id="ARBA00022842"/>
    </source>
</evidence>
<accession>A0A098DEC9</accession>
<keyword evidence="7 12" id="KW-0460">Magnesium</keyword>
<evidence type="ECO:0000256" key="3">
    <source>
        <dbReference type="ARBA" id="ARBA00012153"/>
    </source>
</evidence>
<comment type="similarity">
    <text evidence="11 12">Belongs to the DHBP synthase family.</text>
</comment>
<dbReference type="FunFam" id="3.90.870.10:FF:000002">
    <property type="entry name" value="3,4-dihydroxy-2-butanone 4-phosphate synthase"/>
    <property type="match status" value="1"/>
</dbReference>
<dbReference type="GO" id="GO:0005758">
    <property type="term" value="C:mitochondrial intermembrane space"/>
    <property type="evidence" value="ECO:0007669"/>
    <property type="project" value="TreeGrafter"/>
</dbReference>
<comment type="cofactor">
    <cofactor evidence="12">
        <name>Mg(2+)</name>
        <dbReference type="ChEBI" id="CHEBI:18420"/>
    </cofactor>
    <cofactor evidence="12">
        <name>Mn(2+)</name>
        <dbReference type="ChEBI" id="CHEBI:29035"/>
    </cofactor>
    <text evidence="12">Binds 2 divalent metal cations per subunit. Magnesium or manganese.</text>
</comment>
<gene>
    <name evidence="13" type="primary">FG08452.1</name>
</gene>
<dbReference type="PANTHER" id="PTHR21327">
    <property type="entry name" value="GTP CYCLOHYDROLASE II-RELATED"/>
    <property type="match status" value="1"/>
</dbReference>
<dbReference type="Pfam" id="PF00926">
    <property type="entry name" value="DHBP_synthase"/>
    <property type="match status" value="1"/>
</dbReference>
<dbReference type="EnsemblFungi" id="CEF76800">
    <property type="protein sequence ID" value="CEF76800"/>
    <property type="gene ID" value="FGRRES_08452_M"/>
</dbReference>
<evidence type="ECO:0000256" key="11">
    <source>
        <dbReference type="ARBA" id="ARBA00060730"/>
    </source>
</evidence>
<comment type="pathway">
    <text evidence="1 12">Cofactor biosynthesis; riboflavin biosynthesis; 2-hydroxy-3-oxobutyl phosphate from D-ribulose 5-phosphate: step 1/1.</text>
</comment>
<dbReference type="InterPro" id="IPR017945">
    <property type="entry name" value="DHBP_synth_RibB-like_a/b_dom"/>
</dbReference>
<evidence type="ECO:0000256" key="5">
    <source>
        <dbReference type="ARBA" id="ARBA00022619"/>
    </source>
</evidence>
<evidence type="ECO:0000256" key="4">
    <source>
        <dbReference type="ARBA" id="ARBA00018836"/>
    </source>
</evidence>
<keyword evidence="6 12" id="KW-0479">Metal-binding</keyword>
<dbReference type="AlphaFoldDB" id="A0A098DEC9"/>
<name>A0A098DEC9_GIBZE</name>
<keyword evidence="9 12" id="KW-0464">Manganese</keyword>
<keyword evidence="8" id="KW-0318">Glutathionylation</keyword>
<dbReference type="EMBL" id="HG970333">
    <property type="status" value="NOT_ANNOTATED_CDS"/>
    <property type="molecule type" value="Genomic_DNA"/>
</dbReference>
<dbReference type="SUPFAM" id="SSF55821">
    <property type="entry name" value="YrdC/RibB"/>
    <property type="match status" value="1"/>
</dbReference>
<protein>
    <recommendedName>
        <fullName evidence="4 12">3,4-dihydroxy-2-butanone 4-phosphate synthase</fullName>
        <shortName evidence="12">DHBP synthase</shortName>
        <ecNumber evidence="3 12">4.1.99.12</ecNumber>
    </recommendedName>
</protein>
<dbReference type="GO" id="GO:0009231">
    <property type="term" value="P:riboflavin biosynthetic process"/>
    <property type="evidence" value="ECO:0007669"/>
    <property type="project" value="UniProtKB-UniPathway"/>
</dbReference>
<dbReference type="PANTHER" id="PTHR21327:SF18">
    <property type="entry name" value="3,4-DIHYDROXY-2-BUTANONE 4-PHOSPHATE SYNTHASE"/>
    <property type="match status" value="1"/>
</dbReference>
<dbReference type="Gene3D" id="3.90.870.10">
    <property type="entry name" value="DHBP synthase"/>
    <property type="match status" value="1"/>
</dbReference>
<dbReference type="InterPro" id="IPR000422">
    <property type="entry name" value="DHBP_synthase_RibB"/>
</dbReference>
<comment type="subunit">
    <text evidence="2 12">Homodimer.</text>
</comment>
<evidence type="ECO:0000256" key="1">
    <source>
        <dbReference type="ARBA" id="ARBA00004904"/>
    </source>
</evidence>
<reference evidence="13" key="2">
    <citation type="journal article" date="2010" name="Nature">
        <title>Comparative genomics reveals mobile pathogenicity chromosomes in Fusarium.</title>
        <authorList>
            <person name="Ma L.J."/>
            <person name="van der Does H.C."/>
            <person name="Borkovich K.A."/>
            <person name="Coleman J.J."/>
            <person name="Daboussi M.J."/>
            <person name="Di Pietro A."/>
            <person name="Dufresne M."/>
            <person name="Freitag M."/>
            <person name="Grabherr M."/>
            <person name="Henrissat B."/>
            <person name="Houterman P.M."/>
            <person name="Kang S."/>
            <person name="Shim W.B."/>
            <person name="Woloshuk C."/>
            <person name="Xie X."/>
            <person name="Xu J.R."/>
            <person name="Antoniw J."/>
            <person name="Baker S.E."/>
            <person name="Bluhm B.H."/>
            <person name="Breakspear A."/>
            <person name="Brown D.W."/>
            <person name="Butchko R.A."/>
            <person name="Chapman S."/>
            <person name="Coulson R."/>
            <person name="Coutinho P.M."/>
            <person name="Danchin E.G."/>
            <person name="Diener A."/>
            <person name="Gale L.R."/>
            <person name="Gardiner D.M."/>
            <person name="Goff S."/>
            <person name="Hammond-Kosack K.E."/>
            <person name="Hilburn K."/>
            <person name="Hua-Van A."/>
            <person name="Jonkers W."/>
            <person name="Kazan K."/>
            <person name="Kodira C.D."/>
            <person name="Koehrsen M."/>
            <person name="Kumar L."/>
            <person name="Lee Y.H."/>
            <person name="Li L."/>
            <person name="Manners J.M."/>
            <person name="Miranda-Saavedra D."/>
            <person name="Mukherjee M."/>
            <person name="Park G."/>
            <person name="Park J."/>
            <person name="Park S.Y."/>
            <person name="Proctor R.H."/>
            <person name="Regev A."/>
            <person name="Ruiz-Roldan M.C."/>
            <person name="Sain D."/>
            <person name="Sakthikumar S."/>
            <person name="Sykes S."/>
            <person name="Schwartz D.C."/>
            <person name="Turgeon B.G."/>
            <person name="Wapinski I."/>
            <person name="Yoder O."/>
            <person name="Young S."/>
            <person name="Zeng Q."/>
            <person name="Zhou S."/>
            <person name="Galagan J."/>
            <person name="Cuomo C.A."/>
            <person name="Kistler H.C."/>
            <person name="Rep M."/>
        </authorList>
    </citation>
    <scope>GENOME REANNOTATION</scope>
    <source>
        <strain evidence="13">PH-1 / ATCC MYA-4620 / FGSC 9075 / NRRL 31084</strain>
    </source>
</reference>
<dbReference type="UniPathway" id="UPA00275">
    <property type="reaction ID" value="UER00399"/>
</dbReference>
<dbReference type="GO" id="GO:0008686">
    <property type="term" value="F:3,4-dihydroxy-2-butanone-4-phosphate synthase activity"/>
    <property type="evidence" value="ECO:0007669"/>
    <property type="project" value="UniProtKB-EC"/>
</dbReference>
<dbReference type="NCBIfam" id="TIGR00506">
    <property type="entry name" value="ribB"/>
    <property type="match status" value="1"/>
</dbReference>
<proteinExistence type="inferred from homology"/>
<evidence type="ECO:0000256" key="9">
    <source>
        <dbReference type="ARBA" id="ARBA00023211"/>
    </source>
</evidence>
<dbReference type="GO" id="GO:0046872">
    <property type="term" value="F:metal ion binding"/>
    <property type="evidence" value="ECO:0007669"/>
    <property type="project" value="UniProtKB-KW"/>
</dbReference>
<dbReference type="EC" id="4.1.99.12" evidence="3 12"/>
<evidence type="ECO:0000256" key="10">
    <source>
        <dbReference type="ARBA" id="ARBA00023239"/>
    </source>
</evidence>